<feature type="compositionally biased region" description="Basic and acidic residues" evidence="1">
    <location>
        <begin position="480"/>
        <end position="492"/>
    </location>
</feature>
<feature type="compositionally biased region" description="Low complexity" evidence="1">
    <location>
        <begin position="437"/>
        <end position="463"/>
    </location>
</feature>
<feature type="region of interest" description="Disordered" evidence="1">
    <location>
        <begin position="195"/>
        <end position="247"/>
    </location>
</feature>
<evidence type="ECO:0000313" key="2">
    <source>
        <dbReference type="EMBL" id="CEL68114.1"/>
    </source>
</evidence>
<feature type="compositionally biased region" description="Low complexity" evidence="1">
    <location>
        <begin position="342"/>
        <end position="352"/>
    </location>
</feature>
<organism evidence="2">
    <name type="scientific">Neospora caninum (strain Liverpool)</name>
    <dbReference type="NCBI Taxonomy" id="572307"/>
    <lineage>
        <taxon>Eukaryota</taxon>
        <taxon>Sar</taxon>
        <taxon>Alveolata</taxon>
        <taxon>Apicomplexa</taxon>
        <taxon>Conoidasida</taxon>
        <taxon>Coccidia</taxon>
        <taxon>Eucoccidiorida</taxon>
        <taxon>Eimeriorina</taxon>
        <taxon>Sarcocystidae</taxon>
        <taxon>Neospora</taxon>
    </lineage>
</organism>
<protein>
    <submittedName>
        <fullName evidence="2">Uncharacterized protein</fullName>
    </submittedName>
</protein>
<feature type="region of interest" description="Disordered" evidence="1">
    <location>
        <begin position="388"/>
        <end position="423"/>
    </location>
</feature>
<feature type="region of interest" description="Disordered" evidence="1">
    <location>
        <begin position="437"/>
        <end position="564"/>
    </location>
</feature>
<evidence type="ECO:0000256" key="1">
    <source>
        <dbReference type="SAM" id="MobiDB-lite"/>
    </source>
</evidence>
<feature type="region of interest" description="Disordered" evidence="1">
    <location>
        <begin position="941"/>
        <end position="965"/>
    </location>
</feature>
<accession>A0A0F7UE19</accession>
<dbReference type="AlphaFoldDB" id="A0A0F7UE19"/>
<feature type="compositionally biased region" description="Basic and acidic residues" evidence="1">
    <location>
        <begin position="538"/>
        <end position="562"/>
    </location>
</feature>
<proteinExistence type="predicted"/>
<feature type="region of interest" description="Disordered" evidence="1">
    <location>
        <begin position="795"/>
        <end position="815"/>
    </location>
</feature>
<name>A0A0F7UE19_NEOCL</name>
<gene>
    <name evidence="2" type="ORF">BN1204_038880</name>
</gene>
<reference evidence="2" key="1">
    <citation type="journal article" date="2015" name="PLoS ONE">
        <title>Comprehensive Evaluation of Toxoplasma gondii VEG and Neospora caninum LIV Genomes with Tachyzoite Stage Transcriptome and Proteome Defines Novel Transcript Features.</title>
        <authorList>
            <person name="Ramaprasad A."/>
            <person name="Mourier T."/>
            <person name="Naeem R."/>
            <person name="Malas T.B."/>
            <person name="Moussa E."/>
            <person name="Panigrahi A."/>
            <person name="Vermont S.J."/>
            <person name="Otto T.D."/>
            <person name="Wastling J."/>
            <person name="Pain A."/>
        </authorList>
    </citation>
    <scope>NUCLEOTIDE SEQUENCE</scope>
    <source>
        <strain evidence="2">Liverpool</strain>
    </source>
</reference>
<feature type="region of interest" description="Disordered" evidence="1">
    <location>
        <begin position="317"/>
        <end position="352"/>
    </location>
</feature>
<feature type="compositionally biased region" description="Basic and acidic residues" evidence="1">
    <location>
        <begin position="400"/>
        <end position="411"/>
    </location>
</feature>
<feature type="compositionally biased region" description="Basic and acidic residues" evidence="1">
    <location>
        <begin position="206"/>
        <end position="219"/>
    </location>
</feature>
<feature type="region of interest" description="Disordered" evidence="1">
    <location>
        <begin position="699"/>
        <end position="729"/>
    </location>
</feature>
<sequence>MGAATSFPSSASSSSSLPPPSHRFASVVTSASHLPPATRPPVVSGFFSFRLASAPSFFQDSGLAPFLPKVFSLFSTSNPSPASASPAPCGVATLSARLRSRKNRTAHGGILVASFSRIEVLSAVFGCSLYELAFPREWGGCACGALNEDASLGGARGVVFLAFRDGKIRCFSPENVAFLGELALPFAAHDQARGDAQAGDCEQEGTENRRRTDQDESGRIRLQGNRHLSRKETADAHKHSIQPFPSSASAPAFPTVLTCPMNNSVICGDASGAVCAFFLETRQIAATYNVPECILDRQKALRARWRRKDRQVCNPCSEARRQETEKRRGERSEAREKENVDGSPSSSFASSSVNGVSPFCGDAQDSRGLLSVSTLHCEKRLLFVAYGPPSSAALPSPSTRESEGMRDRVEAGKSSACTENEDFSRVHPAEVLAAASPASGASGASPGPWETPASLSPSAFSSPNGDPRRCVSALSPVSGRSREAEFERRPPSLHDFSSFSSPARASDASRNAGEGEQGDSGETPEKGVSVHCGAALSEEGRKHSLSDRPADAREGGAPRDDSDISGVDIRSSLFPLLVFALETGKCLGCLWGAQSPVVALHVGTEWGGDRERGDSLREGRGEAVDARSRGGNGRDAREASNGLWCVAVTEREILVWKQGEKAPTPRHRHLRGDAAECPSFFCGFDAASVNSVCRAEGETLATKSADRGREEENVNPGPDSPRPPDNRGSHSCHLFDCETPSMRSPSWSSPSCSSCAASPAVSGALSRTEGGVVDGVVWRLVSRVSLTAGVHAFASSGGFSGNKETEGENARAKGTSVSAQARAVGAALDPEERVILAAMDPGENSELWPCCIFWKIRRETGAPQAESGPEHIEIRPWRQLTLRAEPSTGPLERRLSSPSRKISSFWYDSASQTLVLGFSDGTARLAYDIFHRHRKKWTEQEREREAGRLSSLSTQCASRSTPRERVEPLHDRPLLLHLPDIELLERPLDGVETADGFVSSLSKPLQF</sequence>
<feature type="compositionally biased region" description="Basic and acidic residues" evidence="1">
    <location>
        <begin position="318"/>
        <end position="340"/>
    </location>
</feature>
<feature type="compositionally biased region" description="Low complexity" evidence="1">
    <location>
        <begin position="388"/>
        <end position="398"/>
    </location>
</feature>
<dbReference type="EMBL" id="LN714484">
    <property type="protein sequence ID" value="CEL68114.1"/>
    <property type="molecule type" value="Genomic_DNA"/>
</dbReference>
<feature type="compositionally biased region" description="Polar residues" evidence="1">
    <location>
        <begin position="950"/>
        <end position="960"/>
    </location>
</feature>
<feature type="region of interest" description="Disordered" evidence="1">
    <location>
        <begin position="608"/>
        <end position="637"/>
    </location>
</feature>